<dbReference type="GO" id="GO:0005975">
    <property type="term" value="P:carbohydrate metabolic process"/>
    <property type="evidence" value="ECO:0007669"/>
    <property type="project" value="InterPro"/>
</dbReference>
<dbReference type="GO" id="GO:0005576">
    <property type="term" value="C:extracellular region"/>
    <property type="evidence" value="ECO:0007669"/>
    <property type="project" value="InterPro"/>
</dbReference>
<dbReference type="InterPro" id="IPR003610">
    <property type="entry name" value="CBM5/12"/>
</dbReference>
<proteinExistence type="predicted"/>
<dbReference type="InterPro" id="IPR013783">
    <property type="entry name" value="Ig-like_fold"/>
</dbReference>
<dbReference type="EC" id="3.2.1.14" evidence="2"/>
<dbReference type="GO" id="GO:0008843">
    <property type="term" value="F:endochitinase activity"/>
    <property type="evidence" value="ECO:0007669"/>
    <property type="project" value="UniProtKB-EC"/>
</dbReference>
<evidence type="ECO:0000313" key="3">
    <source>
        <dbReference type="Proteomes" id="UP000029227"/>
    </source>
</evidence>
<organism evidence="2 3">
    <name type="scientific">Photobacterium aphoticum</name>
    <dbReference type="NCBI Taxonomy" id="754436"/>
    <lineage>
        <taxon>Bacteria</taxon>
        <taxon>Pseudomonadati</taxon>
        <taxon>Pseudomonadota</taxon>
        <taxon>Gammaproteobacteria</taxon>
        <taxon>Vibrionales</taxon>
        <taxon>Vibrionaceae</taxon>
        <taxon>Photobacterium</taxon>
    </lineage>
</organism>
<keyword evidence="2" id="KW-0378">Hydrolase</keyword>
<evidence type="ECO:0000259" key="1">
    <source>
        <dbReference type="SMART" id="SM00495"/>
    </source>
</evidence>
<dbReference type="Pfam" id="PF17957">
    <property type="entry name" value="Big_7"/>
    <property type="match status" value="4"/>
</dbReference>
<accession>A0A090QUY5</accession>
<dbReference type="EMBL" id="BBMN01000012">
    <property type="protein sequence ID" value="GAL06721.1"/>
    <property type="molecule type" value="Genomic_DNA"/>
</dbReference>
<sequence length="413" mass="42790">MNNAQFTDGDSITLSANAADSDGAVRDVEFMVNGASVAVVDQAPYQFVWKNVAVGQYTITAVVTDNEGAVTQDKVKIAVNPADGGVPPVVDLAYPTANTQMKAGDQVVLKANASDTDGAVARVEFYVDNQLVGSDETSPYEMPWTATEGSHTFKVKAIDTDNLEVWSQEVTVAVEGSSGGSGGCAGVPQYKAGTKYNVGDVVQNMNYKYECDIAGWCSSNSAWAYEPNTGAYWQEAWTELGICAIGPVVNFTTPADNATVLAGENVTLAVEATDADGSIAGVEFFAAGQSLGVDTQAPYSANWLASGNGEVSLSAVATDNEGNEGKAGVLVKVSDQPLVASLTSPTSGTTVGLGKAINMAAEATSMSGTVTKVEFLVNGRVVATDTSAPYTAQWIPGSVGSYTISALRQTTRV</sequence>
<dbReference type="eggNOG" id="COG3469">
    <property type="taxonomic scope" value="Bacteria"/>
</dbReference>
<evidence type="ECO:0000313" key="2">
    <source>
        <dbReference type="EMBL" id="GAL06721.1"/>
    </source>
</evidence>
<dbReference type="Gene3D" id="2.60.40.10">
    <property type="entry name" value="Immunoglobulins"/>
    <property type="match status" value="4"/>
</dbReference>
<dbReference type="STRING" id="754436.JCM19237_2818"/>
<dbReference type="AlphaFoldDB" id="A0A090QUY5"/>
<dbReference type="Proteomes" id="UP000029227">
    <property type="component" value="Unassembled WGS sequence"/>
</dbReference>
<dbReference type="eggNOG" id="COG3979">
    <property type="taxonomic scope" value="Bacteria"/>
</dbReference>
<dbReference type="GO" id="GO:0030246">
    <property type="term" value="F:carbohydrate binding"/>
    <property type="evidence" value="ECO:0007669"/>
    <property type="project" value="InterPro"/>
</dbReference>
<feature type="domain" description="Chitin-binding type-3" evidence="1">
    <location>
        <begin position="187"/>
        <end position="236"/>
    </location>
</feature>
<name>A0A090QUY5_9GAMM</name>
<keyword evidence="2" id="KW-0326">Glycosidase</keyword>
<comment type="caution">
    <text evidence="2">The sequence shown here is derived from an EMBL/GenBank/DDBJ whole genome shotgun (WGS) entry which is preliminary data.</text>
</comment>
<reference evidence="2 3" key="1">
    <citation type="journal article" date="2014" name="Genome Announc.">
        <title>Draft Genome Sequences of Two Vibrionaceae Species, Vibrio ponticus C121 and Photobacterium aphoticum C119, Isolated as Coral Reef Microbiota.</title>
        <authorList>
            <person name="Al-saari N."/>
            <person name="Meirelles P.M."/>
            <person name="Mino S."/>
            <person name="Suda W."/>
            <person name="Oshima K."/>
            <person name="Hattori M."/>
            <person name="Ohkuma M."/>
            <person name="Thompson F.L."/>
            <person name="Gomez-Gil B."/>
            <person name="Sawabe T."/>
            <person name="Sawabe T."/>
        </authorList>
    </citation>
    <scope>NUCLEOTIDE SEQUENCE [LARGE SCALE GENOMIC DNA]</scope>
    <source>
        <strain evidence="2 3">JCM 19237</strain>
    </source>
</reference>
<protein>
    <submittedName>
        <fullName evidence="2">Chitinase</fullName>
        <ecNumber evidence="2">3.2.1.14</ecNumber>
    </submittedName>
</protein>
<gene>
    <name evidence="2" type="ORF">JCM19237_2818</name>
</gene>
<dbReference type="SMART" id="SM00495">
    <property type="entry name" value="ChtBD3"/>
    <property type="match status" value="1"/>
</dbReference>